<reference evidence="2" key="2">
    <citation type="submission" date="2011-02" db="EMBL/GenBank/DDBJ databases">
        <authorList>
            <person name="MacLean D."/>
        </authorList>
    </citation>
    <scope>NUCLEOTIDE SEQUENCE</scope>
</reference>
<organism evidence="2">
    <name type="scientific">Albugo laibachii Nc14</name>
    <dbReference type="NCBI Taxonomy" id="890382"/>
    <lineage>
        <taxon>Eukaryota</taxon>
        <taxon>Sar</taxon>
        <taxon>Stramenopiles</taxon>
        <taxon>Oomycota</taxon>
        <taxon>Peronosporomycetes</taxon>
        <taxon>Albuginales</taxon>
        <taxon>Albuginaceae</taxon>
        <taxon>Albugo</taxon>
    </lineage>
</organism>
<evidence type="ECO:0000256" key="1">
    <source>
        <dbReference type="SAM" id="Coils"/>
    </source>
</evidence>
<evidence type="ECO:0000313" key="2">
    <source>
        <dbReference type="EMBL" id="CCA14042.1"/>
    </source>
</evidence>
<dbReference type="HOGENOM" id="CLU_647969_0_0_1"/>
<reference evidence="2" key="1">
    <citation type="journal article" date="2011" name="PLoS Biol.">
        <title>Gene gain and loss during evolution of obligate parasitism in the white rust pathogen of Arabidopsis thaliana.</title>
        <authorList>
            <person name="Kemen E."/>
            <person name="Gardiner A."/>
            <person name="Schultz-Larsen T."/>
            <person name="Kemen A.C."/>
            <person name="Balmuth A.L."/>
            <person name="Robert-Seilaniantz A."/>
            <person name="Bailey K."/>
            <person name="Holub E."/>
            <person name="Studholme D.J."/>
            <person name="Maclean D."/>
            <person name="Jones J.D."/>
        </authorList>
    </citation>
    <scope>NUCLEOTIDE SEQUENCE</scope>
</reference>
<protein>
    <submittedName>
        <fullName evidence="2">Uncharacterized protein AlNc14C1G168</fullName>
    </submittedName>
</protein>
<dbReference type="SUPFAM" id="SSF101576">
    <property type="entry name" value="Supernatant protein factor (SPF), C-terminal domain"/>
    <property type="match status" value="1"/>
</dbReference>
<dbReference type="AlphaFoldDB" id="F0VZ27"/>
<accession>F0VZ27</accession>
<dbReference type="EMBL" id="FR824046">
    <property type="protein sequence ID" value="CCA14042.1"/>
    <property type="molecule type" value="Genomic_DNA"/>
</dbReference>
<dbReference type="InterPro" id="IPR036598">
    <property type="entry name" value="GOLD_dom_sf"/>
</dbReference>
<sequence>MNTTERLSIIDENGKIKAITIDSIMSLGDVVVTNLEITPKPPSLTDRIGLSNIGLITQIRSQSIGYSHAHNGSLYTELIVSTRGRSYCIHRELGSFYHIMSQSQRRLSAILAKDNVIPSVQIPACPISTSTDDAAIVLWCTEMNQFLRGSWHEIKLDTDVVVNTAVWRFVIGDHDIEFCVTFTPKGGEESIAEIVHDKTRYVADDKNTPIEGMYQTGGPGTVVLIWNNSFSRIRGKNITYQAQIVAGEVLESAKVAADALDEINSSSVYSESNLGDVLALDVRRSPESDARPPNYPSLQYLTALGTGWIGQVPFSVAHKLGIGGNGFMQGNQVVQEKELICIPDLDNVTSAKDILCKKIMDRLENLEDQVAILRGKMHSNLEAFLMFTSTLEATEQENVLKAMQSDLQRLQHEQIVWKDIQMERDALLEEKHHWESVQYC</sequence>
<name>F0VZ27_9STRA</name>
<keyword evidence="1" id="KW-0175">Coiled coil</keyword>
<feature type="coiled-coil region" evidence="1">
    <location>
        <begin position="356"/>
        <end position="413"/>
    </location>
</feature>
<proteinExistence type="predicted"/>
<dbReference type="Gene3D" id="2.60.120.680">
    <property type="entry name" value="GOLD domain"/>
    <property type="match status" value="1"/>
</dbReference>
<gene>
    <name evidence="2" type="primary">AlNc14C1G168</name>
    <name evidence="2" type="ORF">ALNC14_001850</name>
</gene>